<dbReference type="InterPro" id="IPR003653">
    <property type="entry name" value="Peptidase_C48_C"/>
</dbReference>
<evidence type="ECO:0000256" key="1">
    <source>
        <dbReference type="ARBA" id="ARBA00005234"/>
    </source>
</evidence>
<dbReference type="GO" id="GO:0016926">
    <property type="term" value="P:protein desumoylation"/>
    <property type="evidence" value="ECO:0007669"/>
    <property type="project" value="TreeGrafter"/>
</dbReference>
<dbReference type="InterPro" id="IPR038765">
    <property type="entry name" value="Papain-like_cys_pep_sf"/>
</dbReference>
<evidence type="ECO:0000259" key="5">
    <source>
        <dbReference type="PROSITE" id="PS50600"/>
    </source>
</evidence>
<dbReference type="PANTHER" id="PTHR12606">
    <property type="entry name" value="SENTRIN/SUMO-SPECIFIC PROTEASE"/>
    <property type="match status" value="1"/>
</dbReference>
<evidence type="ECO:0000256" key="2">
    <source>
        <dbReference type="ARBA" id="ARBA00022670"/>
    </source>
</evidence>
<comment type="caution">
    <text evidence="6">The sequence shown here is derived from an EMBL/GenBank/DDBJ whole genome shotgun (WGS) entry which is preliminary data.</text>
</comment>
<dbReference type="Gene3D" id="3.40.395.10">
    <property type="entry name" value="Adenoviral Proteinase, Chain A"/>
    <property type="match status" value="1"/>
</dbReference>
<sequence length="659" mass="75734">MASSSSNPTLPPTLALKLAQSENMSQRATYLISELLAIHPYSWTPNGSRTPALPLQSNPHFTEADFSSKMRLAQVHAPSPSRYLQTEWSLSYSNSRRHFQYTGQFDPSPSPRFKTPSHEFYSDHHPLKGPGPRYDLAYDDFTRQPQRWNCYRPHLPYVFRLVNDPELPSDPDFVHDHNQIYFSPSYISHVLNFIEAPRRSTLRWEKVLQDCGLPIPLIPSAPYSSTKSQSDLKSKFKEAGPKIELEDRACAYLKFGYECRGYAQWALRRFITHLASVLSHPPPLFGVDERQVGTVLRASDCHLGFHVWEELERDGVPLFGVELHHVHHEGLSEEEAGFSGLSHPHHHLLYIRRQYEGGKATRHPAIWFVHGHLNLPDYEQDSLYIFKLLGPDIFTKANYPHIWLTLKNLYGPGPFQQGPLVDSILCNPALGSRSNMIDFSTLDPPSLLPLQKWSPTSTAALSPPNLYSNPDSEYNAHYVQTKLQALYHMSPQERPPHLPLNMGDFQKLRTNSWLNDEIINSYVHILQNASPPTVYIHDTYFFLKLLSPSLSPWHSYPPAYKNVIHRPFFVNMERIIFPVHVHNNHWVVNCVDFKTRTVTFFDSMHSERTKNDVFRGTSHYLQNLAALEGHVSFSIKDWVFDGSPENASSYLTQLFKISY</sequence>
<dbReference type="GO" id="GO:0006508">
    <property type="term" value="P:proteolysis"/>
    <property type="evidence" value="ECO:0007669"/>
    <property type="project" value="UniProtKB-KW"/>
</dbReference>
<dbReference type="Proteomes" id="UP000886523">
    <property type="component" value="Unassembled WGS sequence"/>
</dbReference>
<comment type="similarity">
    <text evidence="1">Belongs to the peptidase C48 family.</text>
</comment>
<reference evidence="6" key="1">
    <citation type="journal article" date="2020" name="Nat. Commun.">
        <title>Large-scale genome sequencing of mycorrhizal fungi provides insights into the early evolution of symbiotic traits.</title>
        <authorList>
            <person name="Miyauchi S."/>
            <person name="Kiss E."/>
            <person name="Kuo A."/>
            <person name="Drula E."/>
            <person name="Kohler A."/>
            <person name="Sanchez-Garcia M."/>
            <person name="Morin E."/>
            <person name="Andreopoulos B."/>
            <person name="Barry K.W."/>
            <person name="Bonito G."/>
            <person name="Buee M."/>
            <person name="Carver A."/>
            <person name="Chen C."/>
            <person name="Cichocki N."/>
            <person name="Clum A."/>
            <person name="Culley D."/>
            <person name="Crous P.W."/>
            <person name="Fauchery L."/>
            <person name="Girlanda M."/>
            <person name="Hayes R.D."/>
            <person name="Keri Z."/>
            <person name="LaButti K."/>
            <person name="Lipzen A."/>
            <person name="Lombard V."/>
            <person name="Magnuson J."/>
            <person name="Maillard F."/>
            <person name="Murat C."/>
            <person name="Nolan M."/>
            <person name="Ohm R.A."/>
            <person name="Pangilinan J."/>
            <person name="Pereira M.F."/>
            <person name="Perotto S."/>
            <person name="Peter M."/>
            <person name="Pfister S."/>
            <person name="Riley R."/>
            <person name="Sitrit Y."/>
            <person name="Stielow J.B."/>
            <person name="Szollosi G."/>
            <person name="Zifcakova L."/>
            <person name="Stursova M."/>
            <person name="Spatafora J.W."/>
            <person name="Tedersoo L."/>
            <person name="Vaario L.M."/>
            <person name="Yamada A."/>
            <person name="Yan M."/>
            <person name="Wang P."/>
            <person name="Xu J."/>
            <person name="Bruns T."/>
            <person name="Baldrian P."/>
            <person name="Vilgalys R."/>
            <person name="Dunand C."/>
            <person name="Henrissat B."/>
            <person name="Grigoriev I.V."/>
            <person name="Hibbett D."/>
            <person name="Nagy L.G."/>
            <person name="Martin F.M."/>
        </authorList>
    </citation>
    <scope>NUCLEOTIDE SEQUENCE</scope>
    <source>
        <strain evidence="6">UP504</strain>
    </source>
</reference>
<dbReference type="Pfam" id="PF02902">
    <property type="entry name" value="Peptidase_C48"/>
    <property type="match status" value="1"/>
</dbReference>
<evidence type="ECO:0000313" key="7">
    <source>
        <dbReference type="Proteomes" id="UP000886523"/>
    </source>
</evidence>
<feature type="domain" description="Ubiquitin-like protease family profile" evidence="5">
    <location>
        <begin position="498"/>
        <end position="659"/>
    </location>
</feature>
<dbReference type="SUPFAM" id="SSF54001">
    <property type="entry name" value="Cysteine proteinases"/>
    <property type="match status" value="1"/>
</dbReference>
<protein>
    <recommendedName>
        <fullName evidence="5">Ubiquitin-like protease family profile domain-containing protein</fullName>
    </recommendedName>
</protein>
<dbReference type="GO" id="GO:0005634">
    <property type="term" value="C:nucleus"/>
    <property type="evidence" value="ECO:0007669"/>
    <property type="project" value="TreeGrafter"/>
</dbReference>
<dbReference type="OrthoDB" id="1939479at2759"/>
<proteinExistence type="inferred from homology"/>
<dbReference type="EMBL" id="MU128966">
    <property type="protein sequence ID" value="KAF9513957.1"/>
    <property type="molecule type" value="Genomic_DNA"/>
</dbReference>
<dbReference type="PROSITE" id="PS50600">
    <property type="entry name" value="ULP_PROTEASE"/>
    <property type="match status" value="1"/>
</dbReference>
<gene>
    <name evidence="6" type="ORF">BS47DRAFT_1392852</name>
</gene>
<evidence type="ECO:0000256" key="3">
    <source>
        <dbReference type="ARBA" id="ARBA00022801"/>
    </source>
</evidence>
<dbReference type="PANTHER" id="PTHR12606:SF141">
    <property type="entry name" value="GH15225P-RELATED"/>
    <property type="match status" value="1"/>
</dbReference>
<organism evidence="6 7">
    <name type="scientific">Hydnum rufescens UP504</name>
    <dbReference type="NCBI Taxonomy" id="1448309"/>
    <lineage>
        <taxon>Eukaryota</taxon>
        <taxon>Fungi</taxon>
        <taxon>Dikarya</taxon>
        <taxon>Basidiomycota</taxon>
        <taxon>Agaricomycotina</taxon>
        <taxon>Agaricomycetes</taxon>
        <taxon>Cantharellales</taxon>
        <taxon>Hydnaceae</taxon>
        <taxon>Hydnum</taxon>
    </lineage>
</organism>
<keyword evidence="4" id="KW-0788">Thiol protease</keyword>
<name>A0A9P6AY05_9AGAM</name>
<keyword evidence="3" id="KW-0378">Hydrolase</keyword>
<keyword evidence="7" id="KW-1185">Reference proteome</keyword>
<evidence type="ECO:0000256" key="4">
    <source>
        <dbReference type="ARBA" id="ARBA00022807"/>
    </source>
</evidence>
<dbReference type="GO" id="GO:0016929">
    <property type="term" value="F:deSUMOylase activity"/>
    <property type="evidence" value="ECO:0007669"/>
    <property type="project" value="TreeGrafter"/>
</dbReference>
<dbReference type="AlphaFoldDB" id="A0A9P6AY05"/>
<keyword evidence="2" id="KW-0645">Protease</keyword>
<evidence type="ECO:0000313" key="6">
    <source>
        <dbReference type="EMBL" id="KAF9513957.1"/>
    </source>
</evidence>
<accession>A0A9P6AY05</accession>